<proteinExistence type="predicted"/>
<evidence type="ECO:0000256" key="2">
    <source>
        <dbReference type="SAM" id="SignalP"/>
    </source>
</evidence>
<dbReference type="Proteomes" id="UP000678499">
    <property type="component" value="Unassembled WGS sequence"/>
</dbReference>
<feature type="signal peptide" evidence="2">
    <location>
        <begin position="1"/>
        <end position="21"/>
    </location>
</feature>
<dbReference type="AlphaFoldDB" id="A0A7R9BHD6"/>
<reference evidence="3" key="1">
    <citation type="submission" date="2020-11" db="EMBL/GenBank/DDBJ databases">
        <authorList>
            <person name="Tran Van P."/>
        </authorList>
    </citation>
    <scope>NUCLEOTIDE SEQUENCE</scope>
</reference>
<dbReference type="EMBL" id="OA882442">
    <property type="protein sequence ID" value="CAD7275374.1"/>
    <property type="molecule type" value="Genomic_DNA"/>
</dbReference>
<name>A0A7R9BHD6_9CRUS</name>
<organism evidence="3">
    <name type="scientific">Notodromas monacha</name>
    <dbReference type="NCBI Taxonomy" id="399045"/>
    <lineage>
        <taxon>Eukaryota</taxon>
        <taxon>Metazoa</taxon>
        <taxon>Ecdysozoa</taxon>
        <taxon>Arthropoda</taxon>
        <taxon>Crustacea</taxon>
        <taxon>Oligostraca</taxon>
        <taxon>Ostracoda</taxon>
        <taxon>Podocopa</taxon>
        <taxon>Podocopida</taxon>
        <taxon>Cypridocopina</taxon>
        <taxon>Cypridoidea</taxon>
        <taxon>Cyprididae</taxon>
        <taxon>Notodromas</taxon>
    </lineage>
</organism>
<sequence>MNKVSMTSLLLSLVLASPAVTTRSLSSPEISPALLPLINNKQGRSLWSPLFPQPLVVYSTLGQSGHRQSPRLAKVGFVGTCQQNSDCDSSRLEVCDVRLGECRPCWPRSLCGASVTQSSARPSSVTISTDPVTSTVTNASMSSTTTTTEATATTTFPTDPEKDYSEQTRSILSTPTQDHSTETTLFDA</sequence>
<dbReference type="EMBL" id="CAJPEX010000405">
    <property type="protein sequence ID" value="CAG0915526.1"/>
    <property type="molecule type" value="Genomic_DNA"/>
</dbReference>
<evidence type="ECO:0000256" key="1">
    <source>
        <dbReference type="SAM" id="MobiDB-lite"/>
    </source>
</evidence>
<feature type="compositionally biased region" description="Polar residues" evidence="1">
    <location>
        <begin position="122"/>
        <end position="132"/>
    </location>
</feature>
<evidence type="ECO:0000313" key="3">
    <source>
        <dbReference type="EMBL" id="CAD7275374.1"/>
    </source>
</evidence>
<evidence type="ECO:0000313" key="4">
    <source>
        <dbReference type="Proteomes" id="UP000678499"/>
    </source>
</evidence>
<keyword evidence="2" id="KW-0732">Signal</keyword>
<gene>
    <name evidence="3" type="ORF">NMOB1V02_LOCUS3171</name>
</gene>
<feature type="chain" id="PRO_5036402921" evidence="2">
    <location>
        <begin position="22"/>
        <end position="188"/>
    </location>
</feature>
<feature type="compositionally biased region" description="Polar residues" evidence="1">
    <location>
        <begin position="167"/>
        <end position="188"/>
    </location>
</feature>
<accession>A0A7R9BHD6</accession>
<feature type="compositionally biased region" description="Low complexity" evidence="1">
    <location>
        <begin position="133"/>
        <end position="158"/>
    </location>
</feature>
<protein>
    <submittedName>
        <fullName evidence="3">Uncharacterized protein</fullName>
    </submittedName>
</protein>
<keyword evidence="4" id="KW-1185">Reference proteome</keyword>
<feature type="region of interest" description="Disordered" evidence="1">
    <location>
        <begin position="122"/>
        <end position="188"/>
    </location>
</feature>